<keyword evidence="2" id="KW-1133">Transmembrane helix</keyword>
<dbReference type="GO" id="GO:0016787">
    <property type="term" value="F:hydrolase activity"/>
    <property type="evidence" value="ECO:0007669"/>
    <property type="project" value="UniProtKB-KW"/>
</dbReference>
<name>A0A7C4KIB1_9CHLR</name>
<keyword evidence="2" id="KW-0812">Transmembrane</keyword>
<feature type="transmembrane region" description="Helical" evidence="2">
    <location>
        <begin position="118"/>
        <end position="141"/>
    </location>
</feature>
<dbReference type="AlphaFoldDB" id="A0A7C4KIB1"/>
<protein>
    <submittedName>
        <fullName evidence="3">Sortase</fullName>
    </submittedName>
</protein>
<evidence type="ECO:0000313" key="3">
    <source>
        <dbReference type="EMBL" id="HGS22515.1"/>
    </source>
</evidence>
<dbReference type="SUPFAM" id="SSF63817">
    <property type="entry name" value="Sortase"/>
    <property type="match status" value="1"/>
</dbReference>
<reference evidence="3" key="1">
    <citation type="journal article" date="2020" name="mSystems">
        <title>Genome- and Community-Level Interaction Insights into Carbon Utilization and Element Cycling Functions of Hydrothermarchaeota in Hydrothermal Sediment.</title>
        <authorList>
            <person name="Zhou Z."/>
            <person name="Liu Y."/>
            <person name="Xu W."/>
            <person name="Pan J."/>
            <person name="Luo Z.H."/>
            <person name="Li M."/>
        </authorList>
    </citation>
    <scope>NUCLEOTIDE SEQUENCE [LARGE SCALE GENOMIC DNA]</scope>
    <source>
        <strain evidence="3">SpSt-573</strain>
    </source>
</reference>
<feature type="transmembrane region" description="Helical" evidence="2">
    <location>
        <begin position="52"/>
        <end position="84"/>
    </location>
</feature>
<dbReference type="NCBIfam" id="TIGR01076">
    <property type="entry name" value="sortase_fam"/>
    <property type="match status" value="1"/>
</dbReference>
<accession>A0A7C4KIB1</accession>
<comment type="caution">
    <text evidence="3">The sequence shown here is derived from an EMBL/GenBank/DDBJ whole genome shotgun (WGS) entry which is preliminary data.</text>
</comment>
<dbReference type="Gene3D" id="2.40.260.10">
    <property type="entry name" value="Sortase"/>
    <property type="match status" value="1"/>
</dbReference>
<sequence length="303" mass="34345">MNDVPLYHRILQRFVKSLKWYSYPLVYFVVTAVVCAYAWYTRPIQYRAGIEIVFKTIALIPTLIWIGATTLWIAANIIIVALTYSLKERYPHLSIWNKMKGRAHSSDKRAPANLRRRALSVFFSVLGIFLIFGGISLAIWISRPYLTLLLSASKIEALETKVKTAYVHGNRIIIPTALVDAPIIEGVSAGNLAKGVCRISQSAFPGKGGNCIIEGHNLAEFGWWKPQSFFSMLEVVRQGTLIYVFYQGRKYVYKVTEKTYKDVNDPALYDMTPGDRLTLITCVSTWSPTIYTNRRTLIVAHPL</sequence>
<evidence type="ECO:0000256" key="1">
    <source>
        <dbReference type="ARBA" id="ARBA00022801"/>
    </source>
</evidence>
<dbReference type="Pfam" id="PF04203">
    <property type="entry name" value="Sortase"/>
    <property type="match status" value="1"/>
</dbReference>
<dbReference type="EMBL" id="DSYK01000579">
    <property type="protein sequence ID" value="HGS22515.1"/>
    <property type="molecule type" value="Genomic_DNA"/>
</dbReference>
<organism evidence="3">
    <name type="scientific">Anaerolinea thermolimosa</name>
    <dbReference type="NCBI Taxonomy" id="229919"/>
    <lineage>
        <taxon>Bacteria</taxon>
        <taxon>Bacillati</taxon>
        <taxon>Chloroflexota</taxon>
        <taxon>Anaerolineae</taxon>
        <taxon>Anaerolineales</taxon>
        <taxon>Anaerolineaceae</taxon>
        <taxon>Anaerolinea</taxon>
    </lineage>
</organism>
<evidence type="ECO:0000256" key="2">
    <source>
        <dbReference type="SAM" id="Phobius"/>
    </source>
</evidence>
<gene>
    <name evidence="3" type="ORF">ENT37_11700</name>
</gene>
<dbReference type="InterPro" id="IPR005754">
    <property type="entry name" value="Sortase"/>
</dbReference>
<proteinExistence type="predicted"/>
<feature type="transmembrane region" description="Helical" evidence="2">
    <location>
        <begin position="20"/>
        <end position="40"/>
    </location>
</feature>
<keyword evidence="2" id="KW-0472">Membrane</keyword>
<dbReference type="InterPro" id="IPR023365">
    <property type="entry name" value="Sortase_dom-sf"/>
</dbReference>
<keyword evidence="1" id="KW-0378">Hydrolase</keyword>